<reference evidence="2 3" key="1">
    <citation type="submission" date="2007-01" db="EMBL/GenBank/DDBJ databases">
        <authorList>
            <person name="Haygood M."/>
            <person name="Podell S."/>
            <person name="Anderson C."/>
            <person name="Hopkinson B."/>
            <person name="Roe K."/>
            <person name="Barbeau K."/>
            <person name="Gaasterland T."/>
            <person name="Ferriera S."/>
            <person name="Johnson J."/>
            <person name="Kravitz S."/>
            <person name="Beeson K."/>
            <person name="Sutton G."/>
            <person name="Rogers Y.-H."/>
            <person name="Friedman R."/>
            <person name="Frazier M."/>
            <person name="Venter J.C."/>
        </authorList>
    </citation>
    <scope>NUCLEOTIDE SEQUENCE [LARGE SCALE GENOMIC DNA]</scope>
    <source>
        <strain evidence="2 3">ATCC 23134</strain>
    </source>
</reference>
<evidence type="ECO:0000313" key="2">
    <source>
        <dbReference type="EMBL" id="EAY25948.1"/>
    </source>
</evidence>
<keyword evidence="1" id="KW-0812">Transmembrane</keyword>
<dbReference type="RefSeq" id="WP_002701711.1">
    <property type="nucleotide sequence ID" value="NZ_AAWS01000040.1"/>
</dbReference>
<feature type="transmembrane region" description="Helical" evidence="1">
    <location>
        <begin position="118"/>
        <end position="136"/>
    </location>
</feature>
<proteinExistence type="predicted"/>
<dbReference type="Proteomes" id="UP000004095">
    <property type="component" value="Unassembled WGS sequence"/>
</dbReference>
<keyword evidence="1" id="KW-0472">Membrane</keyword>
<sequence>MKPSVLPNNLEQAAHTMWAQYAQAPSEEKFWENYQHLVRQAQQQKPALPTRKPLPTVNSAQLIGRFVLDAQQHRKNIKQMLVLLFTSLTILFLSDSSTSESVIVTDMGVYEFQSSHGGGMSFWFWVVVMIILIRYLKLTFKAHQLMIELTPQCLIRYQGNRETSKVVLKNIGVLKENSQHLVVFTEGVTSGLEHNFERQVVRIPKNLEQYPQIKYYLGQLRAQKKYV</sequence>
<comment type="caution">
    <text evidence="2">The sequence shown here is derived from an EMBL/GenBank/DDBJ whole genome shotgun (WGS) entry which is preliminary data.</text>
</comment>
<accession>A1ZUC9</accession>
<feature type="transmembrane region" description="Helical" evidence="1">
    <location>
        <begin position="80"/>
        <end position="98"/>
    </location>
</feature>
<protein>
    <submittedName>
        <fullName evidence="2">Uncharacterized protein</fullName>
    </submittedName>
</protein>
<keyword evidence="3" id="KW-1185">Reference proteome</keyword>
<gene>
    <name evidence="2" type="ORF">M23134_07093</name>
</gene>
<keyword evidence="1" id="KW-1133">Transmembrane helix</keyword>
<dbReference type="EMBL" id="AAWS01000040">
    <property type="protein sequence ID" value="EAY25948.1"/>
    <property type="molecule type" value="Genomic_DNA"/>
</dbReference>
<organism evidence="2 3">
    <name type="scientific">Microscilla marina ATCC 23134</name>
    <dbReference type="NCBI Taxonomy" id="313606"/>
    <lineage>
        <taxon>Bacteria</taxon>
        <taxon>Pseudomonadati</taxon>
        <taxon>Bacteroidota</taxon>
        <taxon>Cytophagia</taxon>
        <taxon>Cytophagales</taxon>
        <taxon>Microscillaceae</taxon>
        <taxon>Microscilla</taxon>
    </lineage>
</organism>
<evidence type="ECO:0000313" key="3">
    <source>
        <dbReference type="Proteomes" id="UP000004095"/>
    </source>
</evidence>
<dbReference type="AlphaFoldDB" id="A1ZUC9"/>
<name>A1ZUC9_MICM2</name>
<evidence type="ECO:0000256" key="1">
    <source>
        <dbReference type="SAM" id="Phobius"/>
    </source>
</evidence>